<proteinExistence type="predicted"/>
<dbReference type="InterPro" id="IPR050300">
    <property type="entry name" value="GDXG_lipolytic_enzyme"/>
</dbReference>
<dbReference type="InterPro" id="IPR049492">
    <property type="entry name" value="BD-FAE-like_dom"/>
</dbReference>
<dbReference type="Proteomes" id="UP000601768">
    <property type="component" value="Unassembled WGS sequence"/>
</dbReference>
<feature type="signal peptide" evidence="2">
    <location>
        <begin position="1"/>
        <end position="24"/>
    </location>
</feature>
<sequence length="321" mass="35133">MRISCLLFSGLIAHLFVFSASSDAQTFTVDQVYTVASAAQKYAKQYPALRIANIDSAHINIRFSRMYKMVGKRELTLDLFTPKQIKPAVTIALIHGGGWRSGNKSHMYALASRLAERGYAVAAIEYRLSPEALFPAGIVDINDAIVWLKQHAVNLKISPSIIIAGGSSGGHMAALIANSKNVKAFKSGLNQDADSSVIGVVDMDGIIDLTSDAGLKYEDKDGDKHSAMARWIGNDFSSAKELWQLASPAGYINADSPAMLFIASGHERFSLGAKKAISMIQQNGRPARLVSMHNAPHTFWLFHPWIDRVVEEIDRFAQLLE</sequence>
<name>A0A8J6M386_9ALTE</name>
<protein>
    <submittedName>
        <fullName evidence="4">Alpha/beta hydrolase</fullName>
    </submittedName>
</protein>
<dbReference type="GO" id="GO:0016787">
    <property type="term" value="F:hydrolase activity"/>
    <property type="evidence" value="ECO:0007669"/>
    <property type="project" value="UniProtKB-KW"/>
</dbReference>
<evidence type="ECO:0000313" key="5">
    <source>
        <dbReference type="Proteomes" id="UP000601768"/>
    </source>
</evidence>
<dbReference type="Pfam" id="PF20434">
    <property type="entry name" value="BD-FAE"/>
    <property type="match status" value="1"/>
</dbReference>
<reference evidence="4" key="1">
    <citation type="journal article" date="2018" name="Int. J. Syst. Evol. Microbiol.">
        <title>Neptunicella marina gen. nov., sp. nov., isolated from surface seawater.</title>
        <authorList>
            <person name="Liu X."/>
            <person name="Lai Q."/>
            <person name="Du Y."/>
            <person name="Zhang X."/>
            <person name="Liu Z."/>
            <person name="Sun F."/>
            <person name="Shao Z."/>
        </authorList>
    </citation>
    <scope>NUCLEOTIDE SEQUENCE</scope>
    <source>
        <strain evidence="4">S27-2</strain>
    </source>
</reference>
<dbReference type="InterPro" id="IPR029058">
    <property type="entry name" value="AB_hydrolase_fold"/>
</dbReference>
<evidence type="ECO:0000259" key="3">
    <source>
        <dbReference type="Pfam" id="PF20434"/>
    </source>
</evidence>
<evidence type="ECO:0000256" key="1">
    <source>
        <dbReference type="ARBA" id="ARBA00022801"/>
    </source>
</evidence>
<keyword evidence="5" id="KW-1185">Reference proteome</keyword>
<accession>A0A8J6M386</accession>
<dbReference type="PANTHER" id="PTHR48081">
    <property type="entry name" value="AB HYDROLASE SUPERFAMILY PROTEIN C4A8.06C"/>
    <property type="match status" value="1"/>
</dbReference>
<feature type="chain" id="PRO_5035255720" evidence="2">
    <location>
        <begin position="25"/>
        <end position="321"/>
    </location>
</feature>
<keyword evidence="2" id="KW-0732">Signal</keyword>
<evidence type="ECO:0000256" key="2">
    <source>
        <dbReference type="SAM" id="SignalP"/>
    </source>
</evidence>
<dbReference type="Gene3D" id="3.40.50.1820">
    <property type="entry name" value="alpha/beta hydrolase"/>
    <property type="match status" value="1"/>
</dbReference>
<comment type="caution">
    <text evidence="4">The sequence shown here is derived from an EMBL/GenBank/DDBJ whole genome shotgun (WGS) entry which is preliminary data.</text>
</comment>
<dbReference type="SUPFAM" id="SSF53474">
    <property type="entry name" value="alpha/beta-Hydrolases"/>
    <property type="match status" value="1"/>
</dbReference>
<organism evidence="4 5">
    <name type="scientific">Neptunicella marina</name>
    <dbReference type="NCBI Taxonomy" id="2125989"/>
    <lineage>
        <taxon>Bacteria</taxon>
        <taxon>Pseudomonadati</taxon>
        <taxon>Pseudomonadota</taxon>
        <taxon>Gammaproteobacteria</taxon>
        <taxon>Alteromonadales</taxon>
        <taxon>Alteromonadaceae</taxon>
        <taxon>Neptunicella</taxon>
    </lineage>
</organism>
<evidence type="ECO:0000313" key="4">
    <source>
        <dbReference type="EMBL" id="MBC3766777.1"/>
    </source>
</evidence>
<keyword evidence="1 4" id="KW-0378">Hydrolase</keyword>
<dbReference type="EMBL" id="JACNEP010000010">
    <property type="protein sequence ID" value="MBC3766777.1"/>
    <property type="molecule type" value="Genomic_DNA"/>
</dbReference>
<dbReference type="RefSeq" id="WP_186507301.1">
    <property type="nucleotide sequence ID" value="NZ_JACNEP010000010.1"/>
</dbReference>
<gene>
    <name evidence="4" type="ORF">H8B19_12880</name>
</gene>
<dbReference type="AlphaFoldDB" id="A0A8J6M386"/>
<reference evidence="4" key="2">
    <citation type="submission" date="2020-08" db="EMBL/GenBank/DDBJ databases">
        <authorList>
            <person name="Lai Q."/>
        </authorList>
    </citation>
    <scope>NUCLEOTIDE SEQUENCE</scope>
    <source>
        <strain evidence="4">S27-2</strain>
    </source>
</reference>
<feature type="domain" description="BD-FAE-like" evidence="3">
    <location>
        <begin position="77"/>
        <end position="263"/>
    </location>
</feature>